<dbReference type="AlphaFoldDB" id="A0A804IBQ7"/>
<reference evidence="1" key="1">
    <citation type="submission" date="2021-05" db="UniProtKB">
        <authorList>
            <consortium name="EnsemblPlants"/>
        </authorList>
    </citation>
    <scope>IDENTIFICATION</scope>
    <source>
        <strain evidence="1">subsp. malaccensis</strain>
    </source>
</reference>
<proteinExistence type="predicted"/>
<dbReference type="EnsemblPlants" id="Ma03_t13690.1">
    <property type="protein sequence ID" value="Ma03_p13690.1"/>
    <property type="gene ID" value="Ma03_g13690"/>
</dbReference>
<evidence type="ECO:0000313" key="2">
    <source>
        <dbReference type="Proteomes" id="UP000012960"/>
    </source>
</evidence>
<evidence type="ECO:0000313" key="1">
    <source>
        <dbReference type="EnsemblPlants" id="Ma03_p13690.1"/>
    </source>
</evidence>
<dbReference type="InParanoid" id="A0A804IBQ7"/>
<dbReference type="Proteomes" id="UP000012960">
    <property type="component" value="Unplaced"/>
</dbReference>
<protein>
    <submittedName>
        <fullName evidence="1">Uncharacterized protein</fullName>
    </submittedName>
</protein>
<sequence>MNDRSNVALRGICIGLQLNLVGQGLCAAWPQPMLRAAAPSVP</sequence>
<dbReference type="Gramene" id="Ma03_t13690.1">
    <property type="protein sequence ID" value="Ma03_p13690.1"/>
    <property type="gene ID" value="Ma03_g13690"/>
</dbReference>
<name>A0A804IBQ7_MUSAM</name>
<keyword evidence="2" id="KW-1185">Reference proteome</keyword>
<organism evidence="1 2">
    <name type="scientific">Musa acuminata subsp. malaccensis</name>
    <name type="common">Wild banana</name>
    <name type="synonym">Musa malaccensis</name>
    <dbReference type="NCBI Taxonomy" id="214687"/>
    <lineage>
        <taxon>Eukaryota</taxon>
        <taxon>Viridiplantae</taxon>
        <taxon>Streptophyta</taxon>
        <taxon>Embryophyta</taxon>
        <taxon>Tracheophyta</taxon>
        <taxon>Spermatophyta</taxon>
        <taxon>Magnoliopsida</taxon>
        <taxon>Liliopsida</taxon>
        <taxon>Zingiberales</taxon>
        <taxon>Musaceae</taxon>
        <taxon>Musa</taxon>
    </lineage>
</organism>
<accession>A0A804IBQ7</accession>